<dbReference type="PANTHER" id="PTHR12677:SF59">
    <property type="entry name" value="GOLGI APPARATUS MEMBRANE PROTEIN TVP38-RELATED"/>
    <property type="match status" value="1"/>
</dbReference>
<protein>
    <recommendedName>
        <fullName evidence="6">TVP38/TMEM64 family membrane protein</fullName>
    </recommendedName>
</protein>
<sequence length="223" mass="24715">MKSNKYPSKLILVPTLLIFVISILFLALAGFDYGNLSNFVTSYGVWGAIVYILMGALSIVVAPTSVIPLWPAVLGAYGFWGAVSLTWISGMIGAAANYYIAKVFGRPVVKKLVGEKALIEVDRIAKIVGWKGLVVVRTIGNASFDYASYAFGLARFNFKNYLIVTAVTTLFWDMAVFYFLKKAISLTLIPSIAVMVGMYFLAVFVGIKVWRRYMNVEKKSRKE</sequence>
<feature type="transmembrane region" description="Helical" evidence="6">
    <location>
        <begin position="186"/>
        <end position="210"/>
    </location>
</feature>
<organism evidence="8 9">
    <name type="scientific">Candidatus Woesebacteria bacterium RIFCSPLOWO2_01_FULL_39_21</name>
    <dbReference type="NCBI Taxonomy" id="1802519"/>
    <lineage>
        <taxon>Bacteria</taxon>
        <taxon>Candidatus Woeseibacteriota</taxon>
    </lineage>
</organism>
<name>A0A1F8BHG4_9BACT</name>
<feature type="transmembrane region" description="Helical" evidence="6">
    <location>
        <begin position="12"/>
        <end position="31"/>
    </location>
</feature>
<evidence type="ECO:0000256" key="3">
    <source>
        <dbReference type="ARBA" id="ARBA00022692"/>
    </source>
</evidence>
<keyword evidence="3 6" id="KW-0812">Transmembrane</keyword>
<feature type="transmembrane region" description="Helical" evidence="6">
    <location>
        <begin position="43"/>
        <end position="67"/>
    </location>
</feature>
<keyword evidence="5 6" id="KW-0472">Membrane</keyword>
<keyword evidence="2 6" id="KW-1003">Cell membrane</keyword>
<comment type="subcellular location">
    <subcellularLocation>
        <location evidence="1 6">Cell membrane</location>
        <topology evidence="1 6">Multi-pass membrane protein</topology>
    </subcellularLocation>
</comment>
<dbReference type="AlphaFoldDB" id="A0A1F8BHG4"/>
<evidence type="ECO:0000313" key="9">
    <source>
        <dbReference type="Proteomes" id="UP000177082"/>
    </source>
</evidence>
<dbReference type="GO" id="GO:0005886">
    <property type="term" value="C:plasma membrane"/>
    <property type="evidence" value="ECO:0007669"/>
    <property type="project" value="UniProtKB-SubCell"/>
</dbReference>
<dbReference type="EMBL" id="MGHF01000017">
    <property type="protein sequence ID" value="OGM63400.1"/>
    <property type="molecule type" value="Genomic_DNA"/>
</dbReference>
<feature type="transmembrane region" description="Helical" evidence="6">
    <location>
        <begin position="161"/>
        <end position="180"/>
    </location>
</feature>
<gene>
    <name evidence="8" type="ORF">A2961_02975</name>
</gene>
<evidence type="ECO:0000256" key="4">
    <source>
        <dbReference type="ARBA" id="ARBA00022989"/>
    </source>
</evidence>
<dbReference type="InterPro" id="IPR032816">
    <property type="entry name" value="VTT_dom"/>
</dbReference>
<evidence type="ECO:0000313" key="8">
    <source>
        <dbReference type="EMBL" id="OGM63400.1"/>
    </source>
</evidence>
<comment type="similarity">
    <text evidence="6">Belongs to the TVP38/TMEM64 family.</text>
</comment>
<dbReference type="Pfam" id="PF09335">
    <property type="entry name" value="VTT_dom"/>
    <property type="match status" value="1"/>
</dbReference>
<feature type="domain" description="VTT" evidence="7">
    <location>
        <begin position="73"/>
        <end position="179"/>
    </location>
</feature>
<evidence type="ECO:0000256" key="2">
    <source>
        <dbReference type="ARBA" id="ARBA00022475"/>
    </source>
</evidence>
<dbReference type="PANTHER" id="PTHR12677">
    <property type="entry name" value="GOLGI APPARATUS MEMBRANE PROTEIN TVP38-RELATED"/>
    <property type="match status" value="1"/>
</dbReference>
<dbReference type="InterPro" id="IPR015414">
    <property type="entry name" value="TMEM64"/>
</dbReference>
<dbReference type="STRING" id="1802519.A2961_02975"/>
<keyword evidence="4 6" id="KW-1133">Transmembrane helix</keyword>
<evidence type="ECO:0000256" key="5">
    <source>
        <dbReference type="ARBA" id="ARBA00023136"/>
    </source>
</evidence>
<reference evidence="8 9" key="1">
    <citation type="journal article" date="2016" name="Nat. Commun.">
        <title>Thousands of microbial genomes shed light on interconnected biogeochemical processes in an aquifer system.</title>
        <authorList>
            <person name="Anantharaman K."/>
            <person name="Brown C.T."/>
            <person name="Hug L.A."/>
            <person name="Sharon I."/>
            <person name="Castelle C.J."/>
            <person name="Probst A.J."/>
            <person name="Thomas B.C."/>
            <person name="Singh A."/>
            <person name="Wilkins M.J."/>
            <person name="Karaoz U."/>
            <person name="Brodie E.L."/>
            <person name="Williams K.H."/>
            <person name="Hubbard S.S."/>
            <person name="Banfield J.F."/>
        </authorList>
    </citation>
    <scope>NUCLEOTIDE SEQUENCE [LARGE SCALE GENOMIC DNA]</scope>
</reference>
<accession>A0A1F8BHG4</accession>
<feature type="transmembrane region" description="Helical" evidence="6">
    <location>
        <begin position="79"/>
        <end position="101"/>
    </location>
</feature>
<comment type="caution">
    <text evidence="8">The sequence shown here is derived from an EMBL/GenBank/DDBJ whole genome shotgun (WGS) entry which is preliminary data.</text>
</comment>
<proteinExistence type="inferred from homology"/>
<evidence type="ECO:0000256" key="1">
    <source>
        <dbReference type="ARBA" id="ARBA00004651"/>
    </source>
</evidence>
<evidence type="ECO:0000256" key="6">
    <source>
        <dbReference type="RuleBase" id="RU366058"/>
    </source>
</evidence>
<dbReference type="Proteomes" id="UP000177082">
    <property type="component" value="Unassembled WGS sequence"/>
</dbReference>
<evidence type="ECO:0000259" key="7">
    <source>
        <dbReference type="Pfam" id="PF09335"/>
    </source>
</evidence>